<accession>A0A9P9ARB3</accession>
<organism evidence="1 2">
    <name type="scientific">Thelonectria olida</name>
    <dbReference type="NCBI Taxonomy" id="1576542"/>
    <lineage>
        <taxon>Eukaryota</taxon>
        <taxon>Fungi</taxon>
        <taxon>Dikarya</taxon>
        <taxon>Ascomycota</taxon>
        <taxon>Pezizomycotina</taxon>
        <taxon>Sordariomycetes</taxon>
        <taxon>Hypocreomycetidae</taxon>
        <taxon>Hypocreales</taxon>
        <taxon>Nectriaceae</taxon>
        <taxon>Thelonectria</taxon>
    </lineage>
</organism>
<dbReference type="EMBL" id="JAGPYM010000008">
    <property type="protein sequence ID" value="KAH6891025.1"/>
    <property type="molecule type" value="Genomic_DNA"/>
</dbReference>
<dbReference type="AlphaFoldDB" id="A0A9P9ARB3"/>
<dbReference type="Proteomes" id="UP000777438">
    <property type="component" value="Unassembled WGS sequence"/>
</dbReference>
<sequence>ANHGVVRRRLAPAPLIVSCLSFLFSHPPFSLTCLLLSFSLVCFSFLDPIPIPSVLPPSILIHPQSVIHIHPSPLADDHPPAPKDRGRVFNSRLIIKFPIARIMPGPPLPQ</sequence>
<reference evidence="1 2" key="1">
    <citation type="journal article" date="2021" name="Nat. Commun.">
        <title>Genetic determinants of endophytism in the Arabidopsis root mycobiome.</title>
        <authorList>
            <person name="Mesny F."/>
            <person name="Miyauchi S."/>
            <person name="Thiergart T."/>
            <person name="Pickel B."/>
            <person name="Atanasova L."/>
            <person name="Karlsson M."/>
            <person name="Huettel B."/>
            <person name="Barry K.W."/>
            <person name="Haridas S."/>
            <person name="Chen C."/>
            <person name="Bauer D."/>
            <person name="Andreopoulos W."/>
            <person name="Pangilinan J."/>
            <person name="LaButti K."/>
            <person name="Riley R."/>
            <person name="Lipzen A."/>
            <person name="Clum A."/>
            <person name="Drula E."/>
            <person name="Henrissat B."/>
            <person name="Kohler A."/>
            <person name="Grigoriev I.V."/>
            <person name="Martin F.M."/>
            <person name="Hacquard S."/>
        </authorList>
    </citation>
    <scope>NUCLEOTIDE SEQUENCE [LARGE SCALE GENOMIC DNA]</scope>
    <source>
        <strain evidence="1 2">MPI-CAGE-CH-0241</strain>
    </source>
</reference>
<gene>
    <name evidence="1" type="ORF">B0T10DRAFT_484249</name>
</gene>
<evidence type="ECO:0000313" key="1">
    <source>
        <dbReference type="EMBL" id="KAH6891025.1"/>
    </source>
</evidence>
<feature type="non-terminal residue" evidence="1">
    <location>
        <position position="1"/>
    </location>
</feature>
<name>A0A9P9ARB3_9HYPO</name>
<comment type="caution">
    <text evidence="1">The sequence shown here is derived from an EMBL/GenBank/DDBJ whole genome shotgun (WGS) entry which is preliminary data.</text>
</comment>
<proteinExistence type="predicted"/>
<evidence type="ECO:0000313" key="2">
    <source>
        <dbReference type="Proteomes" id="UP000777438"/>
    </source>
</evidence>
<keyword evidence="2" id="KW-1185">Reference proteome</keyword>
<protein>
    <submittedName>
        <fullName evidence="1">Uncharacterized protein</fullName>
    </submittedName>
</protein>